<feature type="transmembrane region" description="Helical" evidence="6">
    <location>
        <begin position="55"/>
        <end position="76"/>
    </location>
</feature>
<dbReference type="InterPro" id="IPR006904">
    <property type="entry name" value="DUF716"/>
</dbReference>
<feature type="transmembrane region" description="Helical" evidence="6">
    <location>
        <begin position="88"/>
        <end position="109"/>
    </location>
</feature>
<reference evidence="7" key="1">
    <citation type="submission" date="2021-06" db="EMBL/GenBank/DDBJ databases">
        <authorList>
            <person name="Hodson N. C."/>
            <person name="Mongue J. A."/>
            <person name="Jaron S. K."/>
        </authorList>
    </citation>
    <scope>NUCLEOTIDE SEQUENCE</scope>
</reference>
<name>A0A8J2LJP1_9HEXA</name>
<feature type="transmembrane region" description="Helical" evidence="6">
    <location>
        <begin position="129"/>
        <end position="150"/>
    </location>
</feature>
<dbReference type="OrthoDB" id="551896at2759"/>
<evidence type="ECO:0000256" key="2">
    <source>
        <dbReference type="ARBA" id="ARBA00006948"/>
    </source>
</evidence>
<comment type="caution">
    <text evidence="7">The sequence shown here is derived from an EMBL/GenBank/DDBJ whole genome shotgun (WGS) entry which is preliminary data.</text>
</comment>
<comment type="similarity">
    <text evidence="2">Belongs to the TMEM45 family.</text>
</comment>
<sequence length="170" mass="19701">MYILFYTTAIARILRLRKWKLPENLEYILLAMAFSTQGMLFYFHTHGRPHLDVILHLFVSITDAAIAGSILLEMAFPHNVLPALSKSLFIMVKGAWLFPVGLILFPLHGEPVSGDDHEMIMMIMMVPAYYSWVLISTVWFMAVIGTWQYYRVRNFKQSTIEKDPLIFETP</sequence>
<evidence type="ECO:0000256" key="6">
    <source>
        <dbReference type="SAM" id="Phobius"/>
    </source>
</evidence>
<dbReference type="InterPro" id="IPR042127">
    <property type="entry name" value="TMEM45"/>
</dbReference>
<keyword evidence="3 6" id="KW-0812">Transmembrane</keyword>
<comment type="subcellular location">
    <subcellularLocation>
        <location evidence="1">Membrane</location>
        <topology evidence="1">Multi-pass membrane protein</topology>
    </subcellularLocation>
</comment>
<dbReference type="EMBL" id="CAJVCH010570055">
    <property type="protein sequence ID" value="CAG7833899.1"/>
    <property type="molecule type" value="Genomic_DNA"/>
</dbReference>
<protein>
    <submittedName>
        <fullName evidence="7">Uncharacterized protein</fullName>
    </submittedName>
</protein>
<dbReference type="AlphaFoldDB" id="A0A8J2LJP1"/>
<organism evidence="7 8">
    <name type="scientific">Allacma fusca</name>
    <dbReference type="NCBI Taxonomy" id="39272"/>
    <lineage>
        <taxon>Eukaryota</taxon>
        <taxon>Metazoa</taxon>
        <taxon>Ecdysozoa</taxon>
        <taxon>Arthropoda</taxon>
        <taxon>Hexapoda</taxon>
        <taxon>Collembola</taxon>
        <taxon>Symphypleona</taxon>
        <taxon>Sminthuridae</taxon>
        <taxon>Allacma</taxon>
    </lineage>
</organism>
<evidence type="ECO:0000256" key="4">
    <source>
        <dbReference type="ARBA" id="ARBA00022989"/>
    </source>
</evidence>
<keyword evidence="8" id="KW-1185">Reference proteome</keyword>
<dbReference type="GO" id="GO:0016020">
    <property type="term" value="C:membrane"/>
    <property type="evidence" value="ECO:0007669"/>
    <property type="project" value="UniProtKB-SubCell"/>
</dbReference>
<dbReference type="Pfam" id="PF04819">
    <property type="entry name" value="DUF716"/>
    <property type="match status" value="1"/>
</dbReference>
<feature type="transmembrane region" description="Helical" evidence="6">
    <location>
        <begin position="25"/>
        <end position="43"/>
    </location>
</feature>
<proteinExistence type="inferred from homology"/>
<keyword evidence="4 6" id="KW-1133">Transmembrane helix</keyword>
<evidence type="ECO:0000256" key="3">
    <source>
        <dbReference type="ARBA" id="ARBA00022692"/>
    </source>
</evidence>
<evidence type="ECO:0000313" key="7">
    <source>
        <dbReference type="EMBL" id="CAG7833899.1"/>
    </source>
</evidence>
<gene>
    <name evidence="7" type="ORF">AFUS01_LOCUS43467</name>
</gene>
<evidence type="ECO:0000313" key="8">
    <source>
        <dbReference type="Proteomes" id="UP000708208"/>
    </source>
</evidence>
<dbReference type="PANTHER" id="PTHR16007:SF15">
    <property type="entry name" value="TRANSMEMBRANE PROTEIN 45B"/>
    <property type="match status" value="1"/>
</dbReference>
<evidence type="ECO:0000256" key="1">
    <source>
        <dbReference type="ARBA" id="ARBA00004141"/>
    </source>
</evidence>
<dbReference type="PANTHER" id="PTHR16007">
    <property type="entry name" value="EPIDIDYMAL MEMBRANE PROTEIN E9-RELATED"/>
    <property type="match status" value="1"/>
</dbReference>
<evidence type="ECO:0000256" key="5">
    <source>
        <dbReference type="ARBA" id="ARBA00023136"/>
    </source>
</evidence>
<accession>A0A8J2LJP1</accession>
<keyword evidence="5 6" id="KW-0472">Membrane</keyword>
<dbReference type="Proteomes" id="UP000708208">
    <property type="component" value="Unassembled WGS sequence"/>
</dbReference>